<sequence>MIKSKTTLIISLLFILILPLRLFAAGQLKIDVAPIVFKNALIIDGNGGKPIDNGTLVIQGGKIIAVGKKDAVKIPESAKVIDMQGKTIMPALIDTHSHLGLTKNTTLSDTNNTRENVLRQLKLFAQYGVGAVTSLGRDKEFIYELRRQRNNGLLGNQYAYIITAGQGIGVPDGAPPKMSGPDPVYRPNTFEAIAQDVATLATKSPDVVKIWVDDFYHSLPKMKPEMYQEVIKKAHQHNLRVAAHMYYLDDAKSLVNSGVDILEHSVRDKPVDMELINAMKKHKVAIVPTLQLDESYYIYTESPSWMQDDFFLNALEPGVLDVLNGKTKIPSYIPKLSEKQTLSIAMHNIKTLYQHGILVGLGADSGAKVERIQGFAEHRELQLLVKAGLTPMDAIKIGTANSAKIMGVDQYMGTLEPGKKANLLILDANPLSNIKNTQRINAVWLDGKPVSRDSLFKKDNQNKKLQP</sequence>
<dbReference type="STRING" id="658187.LDG_6881"/>
<accession>G9ENQ5</accession>
<dbReference type="Pfam" id="PF01979">
    <property type="entry name" value="Amidohydro_1"/>
    <property type="match status" value="1"/>
</dbReference>
<dbReference type="HOGENOM" id="CLU_023620_4_2_6"/>
<dbReference type="RefSeq" id="WP_006870809.1">
    <property type="nucleotide sequence ID" value="NZ_JH413819.1"/>
</dbReference>
<organism evidence="2 3">
    <name type="scientific">Legionella drancourtii LLAP12</name>
    <dbReference type="NCBI Taxonomy" id="658187"/>
    <lineage>
        <taxon>Bacteria</taxon>
        <taxon>Pseudomonadati</taxon>
        <taxon>Pseudomonadota</taxon>
        <taxon>Gammaproteobacteria</taxon>
        <taxon>Legionellales</taxon>
        <taxon>Legionellaceae</taxon>
        <taxon>Legionella</taxon>
    </lineage>
</organism>
<dbReference type="Proteomes" id="UP000002770">
    <property type="component" value="Unassembled WGS sequence"/>
</dbReference>
<dbReference type="PANTHER" id="PTHR43135:SF3">
    <property type="entry name" value="ALPHA-D-RIBOSE 1-METHYLPHOSPHONATE 5-TRIPHOSPHATE DIPHOSPHATASE"/>
    <property type="match status" value="1"/>
</dbReference>
<dbReference type="EMBL" id="JH413819">
    <property type="protein sequence ID" value="EHL31078.1"/>
    <property type="molecule type" value="Genomic_DNA"/>
</dbReference>
<evidence type="ECO:0000259" key="1">
    <source>
        <dbReference type="Pfam" id="PF01979"/>
    </source>
</evidence>
<protein>
    <recommendedName>
        <fullName evidence="1">Amidohydrolase-related domain-containing protein</fullName>
    </recommendedName>
</protein>
<dbReference type="FunCoup" id="G9ENQ5">
    <property type="interactions" value="360"/>
</dbReference>
<dbReference type="SUPFAM" id="SSF51338">
    <property type="entry name" value="Composite domain of metallo-dependent hydrolases"/>
    <property type="match status" value="1"/>
</dbReference>
<dbReference type="InterPro" id="IPR011059">
    <property type="entry name" value="Metal-dep_hydrolase_composite"/>
</dbReference>
<dbReference type="InterPro" id="IPR051781">
    <property type="entry name" value="Metallo-dep_Hydrolase"/>
</dbReference>
<proteinExistence type="predicted"/>
<reference evidence="2 3" key="1">
    <citation type="journal article" date="2011" name="BMC Genomics">
        <title>Insight into cross-talk between intra-amoebal pathogens.</title>
        <authorList>
            <person name="Gimenez G."/>
            <person name="Bertelli C."/>
            <person name="Moliner C."/>
            <person name="Robert C."/>
            <person name="Raoult D."/>
            <person name="Fournier P.E."/>
            <person name="Greub G."/>
        </authorList>
    </citation>
    <scope>NUCLEOTIDE SEQUENCE [LARGE SCALE GENOMIC DNA]</scope>
    <source>
        <strain evidence="2 3">LLAP12</strain>
    </source>
</reference>
<dbReference type="OrthoDB" id="9782972at2"/>
<feature type="domain" description="Amidohydrolase-related" evidence="1">
    <location>
        <begin position="87"/>
        <end position="450"/>
    </location>
</feature>
<gene>
    <name evidence="2" type="ORF">LDG_6881</name>
</gene>
<dbReference type="Gene3D" id="1.20.58.520">
    <property type="entry name" value="Amidohydrolase"/>
    <property type="match status" value="1"/>
</dbReference>
<evidence type="ECO:0000313" key="2">
    <source>
        <dbReference type="EMBL" id="EHL31078.1"/>
    </source>
</evidence>
<dbReference type="PANTHER" id="PTHR43135">
    <property type="entry name" value="ALPHA-D-RIBOSE 1-METHYLPHOSPHONATE 5-TRIPHOSPHATE DIPHOSPHATASE"/>
    <property type="match status" value="1"/>
</dbReference>
<evidence type="ECO:0000313" key="3">
    <source>
        <dbReference type="Proteomes" id="UP000002770"/>
    </source>
</evidence>
<dbReference type="Gene3D" id="3.40.50.10910">
    <property type="entry name" value="Amidohydrolase"/>
    <property type="match status" value="1"/>
</dbReference>
<dbReference type="InterPro" id="IPR006680">
    <property type="entry name" value="Amidohydro-rel"/>
</dbReference>
<name>G9ENQ5_9GAMM</name>
<dbReference type="GO" id="GO:0016810">
    <property type="term" value="F:hydrolase activity, acting on carbon-nitrogen (but not peptide) bonds"/>
    <property type="evidence" value="ECO:0007669"/>
    <property type="project" value="InterPro"/>
</dbReference>
<dbReference type="InParanoid" id="G9ENQ5"/>
<dbReference type="eggNOG" id="COG1228">
    <property type="taxonomic scope" value="Bacteria"/>
</dbReference>
<dbReference type="SUPFAM" id="SSF51556">
    <property type="entry name" value="Metallo-dependent hydrolases"/>
    <property type="match status" value="1"/>
</dbReference>
<dbReference type="AlphaFoldDB" id="G9ENQ5"/>
<dbReference type="Gene3D" id="3.30.110.90">
    <property type="entry name" value="Amidohydrolase"/>
    <property type="match status" value="1"/>
</dbReference>
<dbReference type="Gene3D" id="2.30.40.10">
    <property type="entry name" value="Urease, subunit C, domain 1"/>
    <property type="match status" value="1"/>
</dbReference>
<keyword evidence="3" id="KW-1185">Reference proteome</keyword>
<dbReference type="InterPro" id="IPR032466">
    <property type="entry name" value="Metal_Hydrolase"/>
</dbReference>